<accession>U5D0C1</accession>
<dbReference type="HOGENOM" id="CLU_057989_0_0_1"/>
<dbReference type="SUPFAM" id="SSF56784">
    <property type="entry name" value="HAD-like"/>
    <property type="match status" value="1"/>
</dbReference>
<dbReference type="PANTHER" id="PTHR42896:SF3">
    <property type="entry name" value="PROTEIN, PUTATIVE, EXPRESSED-RELATED"/>
    <property type="match status" value="1"/>
</dbReference>
<dbReference type="Gene3D" id="3.40.50.1000">
    <property type="entry name" value="HAD superfamily/HAD-like"/>
    <property type="match status" value="2"/>
</dbReference>
<protein>
    <recommendedName>
        <fullName evidence="3">Haloacid dehalogenase-like hydrolase domain-containing protein</fullName>
    </recommendedName>
</protein>
<dbReference type="Gramene" id="ERN14842">
    <property type="protein sequence ID" value="ERN14842"/>
    <property type="gene ID" value="AMTR_s00032p00130220"/>
</dbReference>
<dbReference type="InterPro" id="IPR023198">
    <property type="entry name" value="PGP-like_dom2"/>
</dbReference>
<organism evidence="1 2">
    <name type="scientific">Amborella trichopoda</name>
    <dbReference type="NCBI Taxonomy" id="13333"/>
    <lineage>
        <taxon>Eukaryota</taxon>
        <taxon>Viridiplantae</taxon>
        <taxon>Streptophyta</taxon>
        <taxon>Embryophyta</taxon>
        <taxon>Tracheophyta</taxon>
        <taxon>Spermatophyta</taxon>
        <taxon>Magnoliopsida</taxon>
        <taxon>Amborellales</taxon>
        <taxon>Amborellaceae</taxon>
        <taxon>Amborella</taxon>
    </lineage>
</organism>
<evidence type="ECO:0000313" key="1">
    <source>
        <dbReference type="EMBL" id="ERN14842.1"/>
    </source>
</evidence>
<proteinExistence type="predicted"/>
<dbReference type="EMBL" id="KI392518">
    <property type="protein sequence ID" value="ERN14842.1"/>
    <property type="molecule type" value="Genomic_DNA"/>
</dbReference>
<dbReference type="PANTHER" id="PTHR42896">
    <property type="entry name" value="XYLULOSE-1,5-BISPHOSPHATE (XUBP) PHOSPHATASE"/>
    <property type="match status" value="1"/>
</dbReference>
<dbReference type="Gene3D" id="1.10.150.240">
    <property type="entry name" value="Putative phosphatase, domain 2"/>
    <property type="match status" value="1"/>
</dbReference>
<dbReference type="eggNOG" id="ENOG502QS8V">
    <property type="taxonomic scope" value="Eukaryota"/>
</dbReference>
<evidence type="ECO:0008006" key="3">
    <source>
        <dbReference type="Google" id="ProtNLM"/>
    </source>
</evidence>
<dbReference type="GO" id="GO:0016787">
    <property type="term" value="F:hydrolase activity"/>
    <property type="evidence" value="ECO:0007669"/>
    <property type="project" value="InterPro"/>
</dbReference>
<dbReference type="Proteomes" id="UP000017836">
    <property type="component" value="Unassembled WGS sequence"/>
</dbReference>
<dbReference type="OMA" id="DCANWSE"/>
<dbReference type="AlphaFoldDB" id="U5D0C1"/>
<name>U5D0C1_AMBTC</name>
<gene>
    <name evidence="1" type="ORF">AMTR_s00032p00130220</name>
</gene>
<dbReference type="InterPro" id="IPR023214">
    <property type="entry name" value="HAD_sf"/>
</dbReference>
<dbReference type="InterPro" id="IPR036412">
    <property type="entry name" value="HAD-like_sf"/>
</dbReference>
<keyword evidence="2" id="KW-1185">Reference proteome</keyword>
<evidence type="ECO:0000313" key="2">
    <source>
        <dbReference type="Proteomes" id="UP000017836"/>
    </source>
</evidence>
<dbReference type="InterPro" id="IPR044999">
    <property type="entry name" value="CbbY-like"/>
</dbReference>
<reference evidence="2" key="1">
    <citation type="journal article" date="2013" name="Science">
        <title>The Amborella genome and the evolution of flowering plants.</title>
        <authorList>
            <consortium name="Amborella Genome Project"/>
        </authorList>
    </citation>
    <scope>NUCLEOTIDE SEQUENCE [LARGE SCALE GENOMIC DNA]</scope>
</reference>
<sequence>MASCSKPPMKQAFLKNNSISESFLSPHKVSSLSQCHCGGAQQFISLKHFSQTSRKSLCAKTHSTLRDNTPQRQIAVLLEVEGVLVDVYRAGNRHAFNVAFQKLGLDCADWTDPIYLDLARKAVGDEERMLVIFFDRIGWPTSLPTNEKEQFLKSVLQEKRKALDEYVMTRSIPLRPGAENFIDDALKEDIPVVILTAYSKNGDKMARSVIDKLGLERLSKIKIVGNEGVEKSFYGQFVFGKGVSASLDEQLAKEARKAASAEKQRIAEEVSSKLKLSVEIDTTSSEILEKVVATLRAGAEYAGLPVPNCILIAGSQSGALAAERIGMPCLVLRSSFTARAEFRSARAVMEGFGAGDLTISKLLNRRWD</sequence>